<feature type="active site" evidence="9">
    <location>
        <position position="183"/>
    </location>
</feature>
<dbReference type="GO" id="GO:0000049">
    <property type="term" value="F:tRNA binding"/>
    <property type="evidence" value="ECO:0007669"/>
    <property type="project" value="UniProtKB-UniRule"/>
</dbReference>
<dbReference type="AlphaFoldDB" id="A0A1Y1IFR2"/>
<dbReference type="STRING" id="105231.A0A1Y1IFR2"/>
<sequence length="283" mass="31056">MGGGKRKGRSPEAGGSTEGKLPQKKFYRARAHSNPLNDSHFPVPLSPTYVPWSAHFPAFFPSTPVPAVPLPASCSTPTSSPAPTAASSSGVPVEPPAVRFADVGCGFGGLLVKLAPLYPDTLMLGMELRDKVSEYVRERIGALRVAHPGQYGNVSVMRSNAMKYLPNLFVKGQLTKMFFLFPDPHFKEKNHRRRIITHALLAEYAYCLAPGGRLYTITDVAELGEWMRTTLEQHPLFQPLTPEELAADPVVALLDTSSEEGQKVERNQGQTHRAIFKRVAYSD</sequence>
<protein>
    <recommendedName>
        <fullName evidence="9">tRNA (guanine-N(7)-)-methyltransferase</fullName>
        <ecNumber evidence="9">2.1.1.33</ecNumber>
    </recommendedName>
    <alternativeName>
        <fullName evidence="9">tRNA (guanine(46)-N(7))-methyltransferase</fullName>
    </alternativeName>
    <alternativeName>
        <fullName evidence="9">tRNA(m7G46)-methyltransferase</fullName>
    </alternativeName>
</protein>
<keyword evidence="2 9" id="KW-0820">tRNA-binding</keyword>
<dbReference type="GO" id="GO:0008176">
    <property type="term" value="F:tRNA (guanine(46)-N7)-methyltransferase activity"/>
    <property type="evidence" value="ECO:0000318"/>
    <property type="project" value="GO_Central"/>
</dbReference>
<keyword evidence="3 9" id="KW-0489">Methyltransferase</keyword>
<gene>
    <name evidence="11" type="ORF">KFL_004660140</name>
</gene>
<dbReference type="Pfam" id="PF02390">
    <property type="entry name" value="Methyltransf_4"/>
    <property type="match status" value="1"/>
</dbReference>
<comment type="similarity">
    <text evidence="9">Belongs to the class I-like SAM-binding methyltransferase superfamily. TrmB family.</text>
</comment>
<feature type="binding site" evidence="9">
    <location>
        <begin position="258"/>
        <end position="260"/>
    </location>
    <ligand>
        <name>S-adenosyl-L-methionine</name>
        <dbReference type="ChEBI" id="CHEBI:59789"/>
    </ligand>
</feature>
<keyword evidence="5 9" id="KW-0949">S-adenosyl-L-methionine</keyword>
<accession>A0A1Y1IFR2</accession>
<evidence type="ECO:0000313" key="11">
    <source>
        <dbReference type="EMBL" id="GAQ88882.1"/>
    </source>
</evidence>
<dbReference type="Gene3D" id="3.40.50.150">
    <property type="entry name" value="Vaccinia Virus protein VP39"/>
    <property type="match status" value="1"/>
</dbReference>
<dbReference type="GO" id="GO:0036265">
    <property type="term" value="P:RNA (guanine-N7)-methylation"/>
    <property type="evidence" value="ECO:0000318"/>
    <property type="project" value="GO_Central"/>
</dbReference>
<keyword evidence="7 9" id="KW-0694">RNA-binding</keyword>
<feature type="compositionally biased region" description="Basic residues" evidence="10">
    <location>
        <begin position="22"/>
        <end position="31"/>
    </location>
</feature>
<evidence type="ECO:0000256" key="9">
    <source>
        <dbReference type="HAMAP-Rule" id="MF_03055"/>
    </source>
</evidence>
<dbReference type="OrthoDB" id="47276at2759"/>
<evidence type="ECO:0000256" key="10">
    <source>
        <dbReference type="SAM" id="MobiDB-lite"/>
    </source>
</evidence>
<dbReference type="OMA" id="LPNYFAK"/>
<feature type="binding site" evidence="9">
    <location>
        <begin position="127"/>
        <end position="128"/>
    </location>
    <ligand>
        <name>S-adenosyl-L-methionine</name>
        <dbReference type="ChEBI" id="CHEBI:59789"/>
    </ligand>
</feature>
<dbReference type="CDD" id="cd02440">
    <property type="entry name" value="AdoMet_MTases"/>
    <property type="match status" value="1"/>
</dbReference>
<evidence type="ECO:0000256" key="4">
    <source>
        <dbReference type="ARBA" id="ARBA00022679"/>
    </source>
</evidence>
<dbReference type="UniPathway" id="UPA00989"/>
<comment type="subcellular location">
    <subcellularLocation>
        <location evidence="9">Nucleus</location>
    </subcellularLocation>
</comment>
<evidence type="ECO:0000256" key="2">
    <source>
        <dbReference type="ARBA" id="ARBA00022555"/>
    </source>
</evidence>
<dbReference type="EC" id="2.1.1.33" evidence="9"/>
<comment type="catalytic activity">
    <reaction evidence="1 9">
        <text>guanosine(46) in tRNA + S-adenosyl-L-methionine = N(7)-methylguanosine(46) in tRNA + S-adenosyl-L-homocysteine</text>
        <dbReference type="Rhea" id="RHEA:42708"/>
        <dbReference type="Rhea" id="RHEA-COMP:10188"/>
        <dbReference type="Rhea" id="RHEA-COMP:10189"/>
        <dbReference type="ChEBI" id="CHEBI:57856"/>
        <dbReference type="ChEBI" id="CHEBI:59789"/>
        <dbReference type="ChEBI" id="CHEBI:74269"/>
        <dbReference type="ChEBI" id="CHEBI:74480"/>
        <dbReference type="EC" id="2.1.1.33"/>
    </reaction>
</comment>
<dbReference type="PROSITE" id="PS51625">
    <property type="entry name" value="SAM_MT_TRMB"/>
    <property type="match status" value="1"/>
</dbReference>
<feature type="region of interest" description="Disordered" evidence="10">
    <location>
        <begin position="1"/>
        <end position="35"/>
    </location>
</feature>
<keyword evidence="8 9" id="KW-0539">Nucleus</keyword>
<comment type="function">
    <text evidence="9">Catalyzes the formation of N(7)-methylguanine at position 46 (m7G46) in tRNA.</text>
</comment>
<dbReference type="PANTHER" id="PTHR23417">
    <property type="entry name" value="3-DEOXY-D-MANNO-OCTULOSONIC-ACID TRANSFERASE/TRNA GUANINE-N 7 - -METHYLTRANSFERASE"/>
    <property type="match status" value="1"/>
</dbReference>
<dbReference type="NCBIfam" id="TIGR00091">
    <property type="entry name" value="tRNA (guanosine(46)-N7)-methyltransferase TrmB"/>
    <property type="match status" value="1"/>
</dbReference>
<keyword evidence="6 9" id="KW-0819">tRNA processing</keyword>
<organism evidence="11 12">
    <name type="scientific">Klebsormidium nitens</name>
    <name type="common">Green alga</name>
    <name type="synonym">Ulothrix nitens</name>
    <dbReference type="NCBI Taxonomy" id="105231"/>
    <lineage>
        <taxon>Eukaryota</taxon>
        <taxon>Viridiplantae</taxon>
        <taxon>Streptophyta</taxon>
        <taxon>Klebsormidiophyceae</taxon>
        <taxon>Klebsormidiales</taxon>
        <taxon>Klebsormidiaceae</taxon>
        <taxon>Klebsormidium</taxon>
    </lineage>
</organism>
<dbReference type="GO" id="GO:0005634">
    <property type="term" value="C:nucleus"/>
    <property type="evidence" value="ECO:0007669"/>
    <property type="project" value="UniProtKB-SubCell"/>
</dbReference>
<evidence type="ECO:0000256" key="1">
    <source>
        <dbReference type="ARBA" id="ARBA00000142"/>
    </source>
</evidence>
<dbReference type="GO" id="GO:0043527">
    <property type="term" value="C:tRNA methyltransferase complex"/>
    <property type="evidence" value="ECO:0000318"/>
    <property type="project" value="GO_Central"/>
</dbReference>
<keyword evidence="12" id="KW-1185">Reference proteome</keyword>
<dbReference type="InterPro" id="IPR029063">
    <property type="entry name" value="SAM-dependent_MTases_sf"/>
</dbReference>
<dbReference type="HAMAP" id="MF_03055">
    <property type="entry name" value="tRNA_methyltr_TrmB_euk"/>
    <property type="match status" value="1"/>
</dbReference>
<evidence type="ECO:0000256" key="5">
    <source>
        <dbReference type="ARBA" id="ARBA00022691"/>
    </source>
</evidence>
<dbReference type="GO" id="GO:0030488">
    <property type="term" value="P:tRNA methylation"/>
    <property type="evidence" value="ECO:0000318"/>
    <property type="project" value="GO_Central"/>
</dbReference>
<proteinExistence type="inferred from homology"/>
<dbReference type="Proteomes" id="UP000054558">
    <property type="component" value="Unassembled WGS sequence"/>
</dbReference>
<dbReference type="InterPro" id="IPR025763">
    <property type="entry name" value="Trm8_euk"/>
</dbReference>
<evidence type="ECO:0000313" key="12">
    <source>
        <dbReference type="Proteomes" id="UP000054558"/>
    </source>
</evidence>
<feature type="binding site" evidence="9">
    <location>
        <position position="180"/>
    </location>
    <ligand>
        <name>S-adenosyl-L-methionine</name>
        <dbReference type="ChEBI" id="CHEBI:59789"/>
    </ligand>
</feature>
<dbReference type="InterPro" id="IPR003358">
    <property type="entry name" value="tRNA_(Gua-N-7)_MeTrfase_Trmb"/>
</dbReference>
<dbReference type="PANTHER" id="PTHR23417:SF16">
    <property type="entry name" value="TRNA (GUANINE-N(7)-)-METHYLTRANSFERASE"/>
    <property type="match status" value="1"/>
</dbReference>
<comment type="pathway">
    <text evidence="9">tRNA modification; N(7)-methylguanine-tRNA biosynthesis.</text>
</comment>
<keyword evidence="4 9" id="KW-0808">Transferase</keyword>
<reference evidence="11 12" key="1">
    <citation type="journal article" date="2014" name="Nat. Commun.">
        <title>Klebsormidium flaccidum genome reveals primary factors for plant terrestrial adaptation.</title>
        <authorList>
            <person name="Hori K."/>
            <person name="Maruyama F."/>
            <person name="Fujisawa T."/>
            <person name="Togashi T."/>
            <person name="Yamamoto N."/>
            <person name="Seo M."/>
            <person name="Sato S."/>
            <person name="Yamada T."/>
            <person name="Mori H."/>
            <person name="Tajima N."/>
            <person name="Moriyama T."/>
            <person name="Ikeuchi M."/>
            <person name="Watanabe M."/>
            <person name="Wada H."/>
            <person name="Kobayashi K."/>
            <person name="Saito M."/>
            <person name="Masuda T."/>
            <person name="Sasaki-Sekimoto Y."/>
            <person name="Mashiguchi K."/>
            <person name="Awai K."/>
            <person name="Shimojima M."/>
            <person name="Masuda S."/>
            <person name="Iwai M."/>
            <person name="Nobusawa T."/>
            <person name="Narise T."/>
            <person name="Kondo S."/>
            <person name="Saito H."/>
            <person name="Sato R."/>
            <person name="Murakawa M."/>
            <person name="Ihara Y."/>
            <person name="Oshima-Yamada Y."/>
            <person name="Ohtaka K."/>
            <person name="Satoh M."/>
            <person name="Sonobe K."/>
            <person name="Ishii M."/>
            <person name="Ohtani R."/>
            <person name="Kanamori-Sato M."/>
            <person name="Honoki R."/>
            <person name="Miyazaki D."/>
            <person name="Mochizuki H."/>
            <person name="Umetsu J."/>
            <person name="Higashi K."/>
            <person name="Shibata D."/>
            <person name="Kamiya Y."/>
            <person name="Sato N."/>
            <person name="Nakamura Y."/>
            <person name="Tabata S."/>
            <person name="Ida S."/>
            <person name="Kurokawa K."/>
            <person name="Ohta H."/>
        </authorList>
    </citation>
    <scope>NUCLEOTIDE SEQUENCE [LARGE SCALE GENOMIC DNA]</scope>
    <source>
        <strain evidence="11 12">NIES-2285</strain>
    </source>
</reference>
<evidence type="ECO:0000256" key="3">
    <source>
        <dbReference type="ARBA" id="ARBA00022603"/>
    </source>
</evidence>
<feature type="binding site" evidence="9">
    <location>
        <position position="104"/>
    </location>
    <ligand>
        <name>S-adenosyl-L-methionine</name>
        <dbReference type="ChEBI" id="CHEBI:59789"/>
    </ligand>
</feature>
<name>A0A1Y1IFR2_KLENI</name>
<dbReference type="EMBL" id="DF237415">
    <property type="protein sequence ID" value="GAQ88882.1"/>
    <property type="molecule type" value="Genomic_DNA"/>
</dbReference>
<evidence type="ECO:0000256" key="7">
    <source>
        <dbReference type="ARBA" id="ARBA00022884"/>
    </source>
</evidence>
<dbReference type="SUPFAM" id="SSF53335">
    <property type="entry name" value="S-adenosyl-L-methionine-dependent methyltransferases"/>
    <property type="match status" value="1"/>
</dbReference>
<evidence type="ECO:0000256" key="8">
    <source>
        <dbReference type="ARBA" id="ARBA00023242"/>
    </source>
</evidence>
<feature type="binding site" evidence="9">
    <location>
        <begin position="160"/>
        <end position="161"/>
    </location>
    <ligand>
        <name>S-adenosyl-L-methionine</name>
        <dbReference type="ChEBI" id="CHEBI:59789"/>
    </ligand>
</feature>
<evidence type="ECO:0000256" key="6">
    <source>
        <dbReference type="ARBA" id="ARBA00022694"/>
    </source>
</evidence>